<dbReference type="RefSeq" id="WP_197660782.1">
    <property type="nucleotide sequence ID" value="NZ_JAEAGR010000005.1"/>
</dbReference>
<comment type="similarity">
    <text evidence="1">Belongs to the PEP-utilizing enzyme family.</text>
</comment>
<evidence type="ECO:0000259" key="3">
    <source>
        <dbReference type="Pfam" id="PF00391"/>
    </source>
</evidence>
<dbReference type="Pfam" id="PF05524">
    <property type="entry name" value="PEP-utilisers_N"/>
    <property type="match status" value="1"/>
</dbReference>
<dbReference type="InterPro" id="IPR008731">
    <property type="entry name" value="PTS_EIN"/>
</dbReference>
<name>A0A8J7H1V7_9FIRM</name>
<comment type="caution">
    <text evidence="5">The sequence shown here is derived from an EMBL/GenBank/DDBJ whole genome shotgun (WGS) entry which is preliminary data.</text>
</comment>
<organism evidence="5 6">
    <name type="scientific">Mobilitalea sibirica</name>
    <dbReference type="NCBI Taxonomy" id="1462919"/>
    <lineage>
        <taxon>Bacteria</taxon>
        <taxon>Bacillati</taxon>
        <taxon>Bacillota</taxon>
        <taxon>Clostridia</taxon>
        <taxon>Lachnospirales</taxon>
        <taxon>Lachnospiraceae</taxon>
        <taxon>Mobilitalea</taxon>
    </lineage>
</organism>
<evidence type="ECO:0000313" key="6">
    <source>
        <dbReference type="Proteomes" id="UP000623269"/>
    </source>
</evidence>
<evidence type="ECO:0008006" key="7">
    <source>
        <dbReference type="Google" id="ProtNLM"/>
    </source>
</evidence>
<dbReference type="InterPro" id="IPR050499">
    <property type="entry name" value="PEP-utilizing_PTS_enzyme"/>
</dbReference>
<protein>
    <recommendedName>
        <fullName evidence="7">Phosphoenolpyruvate-protein phosphotransferase</fullName>
    </recommendedName>
</protein>
<dbReference type="GO" id="GO:0016772">
    <property type="term" value="F:transferase activity, transferring phosphorus-containing groups"/>
    <property type="evidence" value="ECO:0007669"/>
    <property type="project" value="InterPro"/>
</dbReference>
<dbReference type="InterPro" id="IPR008279">
    <property type="entry name" value="PEP-util_enz_mobile_dom"/>
</dbReference>
<reference evidence="5" key="1">
    <citation type="submission" date="2020-12" db="EMBL/GenBank/DDBJ databases">
        <title>M. sibirica DSM 26468T genome.</title>
        <authorList>
            <person name="Thieme N."/>
            <person name="Rettenmaier R."/>
            <person name="Zverlov V."/>
            <person name="Liebl W."/>
        </authorList>
    </citation>
    <scope>NUCLEOTIDE SEQUENCE</scope>
    <source>
        <strain evidence="5">DSM 26468</strain>
    </source>
</reference>
<dbReference type="Pfam" id="PF00391">
    <property type="entry name" value="PEP-utilizers"/>
    <property type="match status" value="1"/>
</dbReference>
<dbReference type="EMBL" id="JAEAGR010000005">
    <property type="protein sequence ID" value="MBH1940559.1"/>
    <property type="molecule type" value="Genomic_DNA"/>
</dbReference>
<evidence type="ECO:0000256" key="2">
    <source>
        <dbReference type="ARBA" id="ARBA00022679"/>
    </source>
</evidence>
<gene>
    <name evidence="5" type="ORF">I5677_06635</name>
</gene>
<feature type="domain" description="PEP-utilising enzyme mobile" evidence="3">
    <location>
        <begin position="155"/>
        <end position="225"/>
    </location>
</feature>
<sequence>MSSVFHGKSIYNGITFGRLSIFHKKDFHIVKEEVEDSKVEIKRFQDAILKAEVELEEVYHKTLGELGPDVAGIFKAQQMVLKDPQFYQQVIDIIEKENMNVEYGILSTKVSLVSLFETIKDEYIKERAADIEDVVVRLLGILYNEHHDIEVEGKSTILISDDLTPGELMAIDCNLLKGIILYKGSENSHMAIIARNKNIPTLIQSDLKPEEHYHHKSAVLDAENGIVYVEPEQDIILKYQNRFITKE</sequence>
<evidence type="ECO:0000313" key="5">
    <source>
        <dbReference type="EMBL" id="MBH1940559.1"/>
    </source>
</evidence>
<accession>A0A8J7H1V7</accession>
<dbReference type="SUPFAM" id="SSF52009">
    <property type="entry name" value="Phosphohistidine domain"/>
    <property type="match status" value="1"/>
</dbReference>
<dbReference type="AlphaFoldDB" id="A0A8J7H1V7"/>
<evidence type="ECO:0000259" key="4">
    <source>
        <dbReference type="Pfam" id="PF05524"/>
    </source>
</evidence>
<dbReference type="PANTHER" id="PTHR46244:SF6">
    <property type="entry name" value="PHOSPHOENOLPYRUVATE-PROTEIN PHOSPHOTRANSFERASE"/>
    <property type="match status" value="1"/>
</dbReference>
<dbReference type="Gene3D" id="3.50.30.10">
    <property type="entry name" value="Phosphohistidine domain"/>
    <property type="match status" value="1"/>
</dbReference>
<dbReference type="PANTHER" id="PTHR46244">
    <property type="entry name" value="PHOSPHOENOLPYRUVATE-PROTEIN PHOSPHOTRANSFERASE"/>
    <property type="match status" value="1"/>
</dbReference>
<dbReference type="InterPro" id="IPR036618">
    <property type="entry name" value="PtsI_HPr-bd_sf"/>
</dbReference>
<dbReference type="Proteomes" id="UP000623269">
    <property type="component" value="Unassembled WGS sequence"/>
</dbReference>
<feature type="domain" description="Phosphotransferase system enzyme I N-terminal" evidence="4">
    <location>
        <begin position="6"/>
        <end position="127"/>
    </location>
</feature>
<dbReference type="Gene3D" id="1.10.274.10">
    <property type="entry name" value="PtsI, HPr-binding domain"/>
    <property type="match status" value="1"/>
</dbReference>
<dbReference type="SUPFAM" id="SSF47831">
    <property type="entry name" value="Enzyme I of the PEP:sugar phosphotransferase system HPr-binding (sub)domain"/>
    <property type="match status" value="1"/>
</dbReference>
<evidence type="ECO:0000256" key="1">
    <source>
        <dbReference type="ARBA" id="ARBA00007837"/>
    </source>
</evidence>
<proteinExistence type="inferred from homology"/>
<dbReference type="InterPro" id="IPR036637">
    <property type="entry name" value="Phosphohistidine_dom_sf"/>
</dbReference>
<keyword evidence="6" id="KW-1185">Reference proteome</keyword>
<dbReference type="GO" id="GO:0009401">
    <property type="term" value="P:phosphoenolpyruvate-dependent sugar phosphotransferase system"/>
    <property type="evidence" value="ECO:0007669"/>
    <property type="project" value="InterPro"/>
</dbReference>
<keyword evidence="2" id="KW-0808">Transferase</keyword>